<gene>
    <name evidence="3" type="ORF">Goshw_020298</name>
</gene>
<feature type="region of interest" description="Disordered" evidence="2">
    <location>
        <begin position="302"/>
        <end position="350"/>
    </location>
</feature>
<reference evidence="3 4" key="1">
    <citation type="journal article" date="2019" name="Genome Biol. Evol.">
        <title>Insights into the evolution of the New World diploid cottons (Gossypium, subgenus Houzingenia) based on genome sequencing.</title>
        <authorList>
            <person name="Grover C.E."/>
            <person name="Arick M.A. 2nd"/>
            <person name="Thrash A."/>
            <person name="Conover J.L."/>
            <person name="Sanders W.S."/>
            <person name="Peterson D.G."/>
            <person name="Frelichowski J.E."/>
            <person name="Scheffler J.A."/>
            <person name="Scheffler B.E."/>
            <person name="Wendel J.F."/>
        </authorList>
    </citation>
    <scope>NUCLEOTIDE SEQUENCE [LARGE SCALE GENOMIC DNA]</scope>
    <source>
        <strain evidence="3">1</strain>
        <tissue evidence="3">Leaf</tissue>
    </source>
</reference>
<evidence type="ECO:0000313" key="3">
    <source>
        <dbReference type="EMBL" id="MBA0881679.1"/>
    </source>
</evidence>
<dbReference type="PANTHER" id="PTHR48200">
    <property type="entry name" value="PROTEIN, PUTATIVE-RELATED"/>
    <property type="match status" value="1"/>
</dbReference>
<dbReference type="AlphaFoldDB" id="A0A7J9NHH3"/>
<proteinExistence type="predicted"/>
<dbReference type="Proteomes" id="UP000593576">
    <property type="component" value="Unassembled WGS sequence"/>
</dbReference>
<keyword evidence="4" id="KW-1185">Reference proteome</keyword>
<dbReference type="EMBL" id="JABFAF010279672">
    <property type="protein sequence ID" value="MBA0881679.1"/>
    <property type="molecule type" value="Genomic_DNA"/>
</dbReference>
<dbReference type="Gene3D" id="1.10.287.1490">
    <property type="match status" value="1"/>
</dbReference>
<sequence length="350" mass="41062">MKRFTVRAMTTPEYHEWQSKKINDNIPRPREECVQSIEEHLQVVPSELEIIKQYFEKRSLELGKKIEQLEEERMRLGLDVDIHKLEVEKLRKGKNKTEEDLDSLKTDYKKLRLSLRTAGLGKMSEQWRQEINEEKTKADQWEKKFQEARARENALEKSLLECRNEEASLKAGVAELESQIRDRDYIMGEAVTQVREVVDHLQTLAVQADILSLKYESESSRGRKLAWFLKRVKALSIKAKSYIYHYGTRCKTKAMDQRLERFKQLQKEMQDQMQEKLAKMQQDMEESQRDLLSHLKQLMAGGHDKGKSPVVNSGEDHKDPTYPPGFVPTNIQVQPGVYPQREPVTIRSQY</sequence>
<feature type="coiled-coil region" evidence="1">
    <location>
        <begin position="52"/>
        <end position="165"/>
    </location>
</feature>
<protein>
    <submittedName>
        <fullName evidence="3">Uncharacterized protein</fullName>
    </submittedName>
</protein>
<dbReference type="PANTHER" id="PTHR48200:SF1">
    <property type="entry name" value="AMINOTRANSFERASE-LIKE PLANT MOBILE DOMAIN-CONTAINING PROTEIN"/>
    <property type="match status" value="1"/>
</dbReference>
<evidence type="ECO:0000256" key="2">
    <source>
        <dbReference type="SAM" id="MobiDB-lite"/>
    </source>
</evidence>
<evidence type="ECO:0000313" key="4">
    <source>
        <dbReference type="Proteomes" id="UP000593576"/>
    </source>
</evidence>
<feature type="coiled-coil region" evidence="1">
    <location>
        <begin position="255"/>
        <end position="297"/>
    </location>
</feature>
<comment type="caution">
    <text evidence="3">The sequence shown here is derived from an EMBL/GenBank/DDBJ whole genome shotgun (WGS) entry which is preliminary data.</text>
</comment>
<accession>A0A7J9NHH3</accession>
<dbReference type="OrthoDB" id="1000281at2759"/>
<organism evidence="3 4">
    <name type="scientific">Gossypium schwendimanii</name>
    <name type="common">Cotton</name>
    <dbReference type="NCBI Taxonomy" id="34291"/>
    <lineage>
        <taxon>Eukaryota</taxon>
        <taxon>Viridiplantae</taxon>
        <taxon>Streptophyta</taxon>
        <taxon>Embryophyta</taxon>
        <taxon>Tracheophyta</taxon>
        <taxon>Spermatophyta</taxon>
        <taxon>Magnoliopsida</taxon>
        <taxon>eudicotyledons</taxon>
        <taxon>Gunneridae</taxon>
        <taxon>Pentapetalae</taxon>
        <taxon>rosids</taxon>
        <taxon>malvids</taxon>
        <taxon>Malvales</taxon>
        <taxon>Malvaceae</taxon>
        <taxon>Malvoideae</taxon>
        <taxon>Gossypium</taxon>
    </lineage>
</organism>
<name>A0A7J9NHH3_GOSSC</name>
<evidence type="ECO:0000256" key="1">
    <source>
        <dbReference type="SAM" id="Coils"/>
    </source>
</evidence>
<keyword evidence="1" id="KW-0175">Coiled coil</keyword>